<evidence type="ECO:0000256" key="6">
    <source>
        <dbReference type="ARBA" id="ARBA00023172"/>
    </source>
</evidence>
<sequence length="384" mass="44456">MKKAFKTEIRLTPEQKIKVHQTIGVCRYVYNLYVKTAQDHYKETGKHMSGYDFSKWLNNVYTKEHDPWIKEVSSKAVKQAIMNGDRAFRNFFKGLVQFPRFKKKKHQKVKAYFPKNNLTDLTVERHRIKVPTIGWVQLKEHGYIPTNAAVSSCTISQQADRYFLSVLCEAEGTSSTQINNHEGIGVDLGIQHFAICSHGELFGNINKTDTIKKIEKRLKRLQRKLSRSYEQNKQRKRGEFCAKNRQKMILRVQKLHARLSRIRQAYVRYVIQQLVKTKPLFITIEDLNVQGMMKNRHLAKAIASQGFYTFKQMLAAQCCKHGIELRQVDRWHPSSKLCSCCGEKNVTLRLSDRLFTCASCGIEMDRDVNASLNLKSATAYTILA</sequence>
<evidence type="ECO:0000259" key="9">
    <source>
        <dbReference type="Pfam" id="PF07282"/>
    </source>
</evidence>
<reference evidence="12 13" key="1">
    <citation type="submission" date="2017-01" db="EMBL/GenBank/DDBJ databases">
        <authorList>
            <person name="Mah S.A."/>
            <person name="Swanson W.J."/>
            <person name="Moy G.W."/>
            <person name="Vacquier V.D."/>
        </authorList>
    </citation>
    <scope>NUCLEOTIDE SEQUENCE [LARGE SCALE GENOMIC DNA]</scope>
    <source>
        <strain evidence="12 13">NIO-1016</strain>
    </source>
</reference>
<gene>
    <name evidence="11" type="ORF">B1B05_05560</name>
    <name evidence="12" type="ORF">SAMN05443094_102335</name>
</gene>
<dbReference type="AlphaFoldDB" id="A0A1N6S7F4"/>
<evidence type="ECO:0000256" key="1">
    <source>
        <dbReference type="ARBA" id="ARBA00008761"/>
    </source>
</evidence>
<keyword evidence="6" id="KW-0233">DNA recombination</keyword>
<evidence type="ECO:0000313" key="13">
    <source>
        <dbReference type="Proteomes" id="UP000186385"/>
    </source>
</evidence>
<dbReference type="RefSeq" id="WP_045849731.1">
    <property type="nucleotide sequence ID" value="NZ_FTLX01000002.1"/>
</dbReference>
<feature type="domain" description="Transposase putative helix-turn-helix" evidence="10">
    <location>
        <begin position="1"/>
        <end position="46"/>
    </location>
</feature>
<reference evidence="14" key="2">
    <citation type="submission" date="2017-03" db="EMBL/GenBank/DDBJ databases">
        <title>Bacillus sp. V-88(T) DSM27956, whole genome shotgun sequencing project.</title>
        <authorList>
            <person name="Dastager S.G."/>
            <person name="Neurgaonkar P.S."/>
            <person name="Dharne M.S."/>
        </authorList>
    </citation>
    <scope>NUCLEOTIDE SEQUENCE [LARGE SCALE GENOMIC DNA]</scope>
    <source>
        <strain evidence="14">DSM 25145</strain>
    </source>
</reference>
<dbReference type="NCBIfam" id="NF040570">
    <property type="entry name" value="guided_TnpB"/>
    <property type="match status" value="1"/>
</dbReference>
<dbReference type="InterPro" id="IPR001959">
    <property type="entry name" value="Transposase"/>
</dbReference>
<evidence type="ECO:0000259" key="10">
    <source>
        <dbReference type="Pfam" id="PF12323"/>
    </source>
</evidence>
<evidence type="ECO:0000313" key="14">
    <source>
        <dbReference type="Proteomes" id="UP000215545"/>
    </source>
</evidence>
<dbReference type="EMBL" id="MWSK01000002">
    <property type="protein sequence ID" value="OXS79237.1"/>
    <property type="molecule type" value="Genomic_DNA"/>
</dbReference>
<keyword evidence="5" id="KW-0238">DNA-binding</keyword>
<evidence type="ECO:0000256" key="3">
    <source>
        <dbReference type="ARBA" id="ARBA00022723"/>
    </source>
</evidence>
<feature type="coiled-coil region" evidence="7">
    <location>
        <begin position="204"/>
        <end position="231"/>
    </location>
</feature>
<dbReference type="Proteomes" id="UP000215545">
    <property type="component" value="Unassembled WGS sequence"/>
</dbReference>
<dbReference type="GO" id="GO:0003677">
    <property type="term" value="F:DNA binding"/>
    <property type="evidence" value="ECO:0007669"/>
    <property type="project" value="UniProtKB-KW"/>
</dbReference>
<evidence type="ECO:0000313" key="12">
    <source>
        <dbReference type="EMBL" id="SIQ36937.1"/>
    </source>
</evidence>
<organism evidence="12 13">
    <name type="scientific">Domibacillus enclensis</name>
    <dbReference type="NCBI Taxonomy" id="1017273"/>
    <lineage>
        <taxon>Bacteria</taxon>
        <taxon>Bacillati</taxon>
        <taxon>Bacillota</taxon>
        <taxon>Bacilli</taxon>
        <taxon>Bacillales</taxon>
        <taxon>Bacillaceae</taxon>
        <taxon>Domibacillus</taxon>
    </lineage>
</organism>
<evidence type="ECO:0000313" key="11">
    <source>
        <dbReference type="EMBL" id="OXS79237.1"/>
    </source>
</evidence>
<evidence type="ECO:0000256" key="5">
    <source>
        <dbReference type="ARBA" id="ARBA00023125"/>
    </source>
</evidence>
<dbReference type="Pfam" id="PF07282">
    <property type="entry name" value="Cas12f1-like_TNB"/>
    <property type="match status" value="1"/>
</dbReference>
<accession>A0A1N6S7F4</accession>
<dbReference type="EMBL" id="FTLX01000002">
    <property type="protein sequence ID" value="SIQ36937.1"/>
    <property type="molecule type" value="Genomic_DNA"/>
</dbReference>
<keyword evidence="2" id="KW-0815">Transposition</keyword>
<dbReference type="GO" id="GO:0006310">
    <property type="term" value="P:DNA recombination"/>
    <property type="evidence" value="ECO:0007669"/>
    <property type="project" value="UniProtKB-KW"/>
</dbReference>
<dbReference type="InterPro" id="IPR010095">
    <property type="entry name" value="Cas12f1-like_TNB"/>
</dbReference>
<dbReference type="Proteomes" id="UP000186385">
    <property type="component" value="Unassembled WGS sequence"/>
</dbReference>
<dbReference type="OrthoDB" id="56768at2"/>
<dbReference type="GO" id="GO:0032196">
    <property type="term" value="P:transposition"/>
    <property type="evidence" value="ECO:0007669"/>
    <property type="project" value="UniProtKB-KW"/>
</dbReference>
<keyword evidence="3" id="KW-0479">Metal-binding</keyword>
<proteinExistence type="inferred from homology"/>
<feature type="domain" description="Cas12f1-like TNB" evidence="9">
    <location>
        <begin position="307"/>
        <end position="374"/>
    </location>
</feature>
<feature type="domain" description="Probable transposase IS891/IS1136/IS1341" evidence="8">
    <location>
        <begin position="173"/>
        <end position="296"/>
    </location>
</feature>
<dbReference type="STRING" id="1017273.SAMN05443094_102335"/>
<evidence type="ECO:0000259" key="8">
    <source>
        <dbReference type="Pfam" id="PF01385"/>
    </source>
</evidence>
<dbReference type="GO" id="GO:0046872">
    <property type="term" value="F:metal ion binding"/>
    <property type="evidence" value="ECO:0007669"/>
    <property type="project" value="UniProtKB-KW"/>
</dbReference>
<keyword evidence="14" id="KW-1185">Reference proteome</keyword>
<dbReference type="InterPro" id="IPR021027">
    <property type="entry name" value="Transposase_put_HTH"/>
</dbReference>
<reference evidence="11" key="3">
    <citation type="submission" date="2017-03" db="EMBL/GenBank/DDBJ databases">
        <authorList>
            <person name="Dastager S.G."/>
            <person name="Neurgaonkar P.S."/>
            <person name="Dharne M.S."/>
        </authorList>
    </citation>
    <scope>NUCLEOTIDE SEQUENCE</scope>
    <source>
        <strain evidence="11">DSM 25145</strain>
    </source>
</reference>
<dbReference type="Pfam" id="PF12323">
    <property type="entry name" value="HTH_OrfB_IS605"/>
    <property type="match status" value="1"/>
</dbReference>
<dbReference type="Pfam" id="PF01385">
    <property type="entry name" value="OrfB_IS605"/>
    <property type="match status" value="1"/>
</dbReference>
<protein>
    <submittedName>
        <fullName evidence="12">Transposase</fullName>
    </submittedName>
</protein>
<evidence type="ECO:0000256" key="4">
    <source>
        <dbReference type="ARBA" id="ARBA00022833"/>
    </source>
</evidence>
<name>A0A1N6S7F4_9BACI</name>
<comment type="similarity">
    <text evidence="1">In the C-terminal section; belongs to the transposase 35 family.</text>
</comment>
<keyword evidence="4" id="KW-0862">Zinc</keyword>
<evidence type="ECO:0000256" key="2">
    <source>
        <dbReference type="ARBA" id="ARBA00022578"/>
    </source>
</evidence>
<keyword evidence="7" id="KW-0175">Coiled coil</keyword>
<evidence type="ECO:0000256" key="7">
    <source>
        <dbReference type="SAM" id="Coils"/>
    </source>
</evidence>